<feature type="transmembrane region" description="Helical" evidence="1">
    <location>
        <begin position="78"/>
        <end position="99"/>
    </location>
</feature>
<feature type="domain" description="DUF6534" evidence="2">
    <location>
        <begin position="157"/>
        <end position="239"/>
    </location>
</feature>
<feature type="transmembrane region" description="Helical" evidence="1">
    <location>
        <begin position="194"/>
        <end position="216"/>
    </location>
</feature>
<gene>
    <name evidence="3" type="ORF">MSAN_01725900</name>
</gene>
<keyword evidence="1" id="KW-0812">Transmembrane</keyword>
<feature type="transmembrane region" description="Helical" evidence="1">
    <location>
        <begin position="153"/>
        <end position="173"/>
    </location>
</feature>
<feature type="transmembrane region" description="Helical" evidence="1">
    <location>
        <begin position="12"/>
        <end position="30"/>
    </location>
</feature>
<keyword evidence="1" id="KW-0472">Membrane</keyword>
<comment type="caution">
    <text evidence="3">The sequence shown here is derived from an EMBL/GenBank/DDBJ whole genome shotgun (WGS) entry which is preliminary data.</text>
</comment>
<evidence type="ECO:0000313" key="3">
    <source>
        <dbReference type="EMBL" id="KAF7349361.1"/>
    </source>
</evidence>
<accession>A0A8H7CVC1</accession>
<sequence length="249" mass="27366">MDRTIPLFVGTVANWGLLGALVVQVYIYYLAFPKDRLVSKIIVAFVAIAEILQTIGSSRDTIRIFGSGWGDPEILNEVGWAWFSVPILGSLVASVGQMFFAWRIYIIAKSLYVPTVIAILAIFQLGAGIWTGVDIIRAKVFSQFRLFIPPQAWLSATAVCDLTIVAGMVFYLLKAKQPEFKAKTKATLSRIIKLTVNTGVLCALSAIANLYLFLAFDGNNYHLGVCIWLSKVYSNSILVVSTVSNVFIA</sequence>
<organism evidence="3 4">
    <name type="scientific">Mycena sanguinolenta</name>
    <dbReference type="NCBI Taxonomy" id="230812"/>
    <lineage>
        <taxon>Eukaryota</taxon>
        <taxon>Fungi</taxon>
        <taxon>Dikarya</taxon>
        <taxon>Basidiomycota</taxon>
        <taxon>Agaricomycotina</taxon>
        <taxon>Agaricomycetes</taxon>
        <taxon>Agaricomycetidae</taxon>
        <taxon>Agaricales</taxon>
        <taxon>Marasmiineae</taxon>
        <taxon>Mycenaceae</taxon>
        <taxon>Mycena</taxon>
    </lineage>
</organism>
<dbReference type="OrthoDB" id="2953893at2759"/>
<dbReference type="PANTHER" id="PTHR40465:SF1">
    <property type="entry name" value="DUF6534 DOMAIN-CONTAINING PROTEIN"/>
    <property type="match status" value="1"/>
</dbReference>
<name>A0A8H7CVC1_9AGAR</name>
<feature type="transmembrane region" description="Helical" evidence="1">
    <location>
        <begin position="228"/>
        <end position="248"/>
    </location>
</feature>
<feature type="transmembrane region" description="Helical" evidence="1">
    <location>
        <begin position="111"/>
        <end position="133"/>
    </location>
</feature>
<dbReference type="AlphaFoldDB" id="A0A8H7CVC1"/>
<dbReference type="PANTHER" id="PTHR40465">
    <property type="entry name" value="CHROMOSOME 1, WHOLE GENOME SHOTGUN SEQUENCE"/>
    <property type="match status" value="1"/>
</dbReference>
<keyword evidence="1" id="KW-1133">Transmembrane helix</keyword>
<proteinExistence type="predicted"/>
<evidence type="ECO:0000259" key="2">
    <source>
        <dbReference type="Pfam" id="PF20152"/>
    </source>
</evidence>
<reference evidence="3" key="1">
    <citation type="submission" date="2020-05" db="EMBL/GenBank/DDBJ databases">
        <title>Mycena genomes resolve the evolution of fungal bioluminescence.</title>
        <authorList>
            <person name="Tsai I.J."/>
        </authorList>
    </citation>
    <scope>NUCLEOTIDE SEQUENCE</scope>
    <source>
        <strain evidence="3">160909Yilan</strain>
    </source>
</reference>
<evidence type="ECO:0000313" key="4">
    <source>
        <dbReference type="Proteomes" id="UP000623467"/>
    </source>
</evidence>
<evidence type="ECO:0000256" key="1">
    <source>
        <dbReference type="SAM" id="Phobius"/>
    </source>
</evidence>
<keyword evidence="4" id="KW-1185">Reference proteome</keyword>
<protein>
    <recommendedName>
        <fullName evidence="2">DUF6534 domain-containing protein</fullName>
    </recommendedName>
</protein>
<dbReference type="InterPro" id="IPR045339">
    <property type="entry name" value="DUF6534"/>
</dbReference>
<dbReference type="EMBL" id="JACAZH010000016">
    <property type="protein sequence ID" value="KAF7349361.1"/>
    <property type="molecule type" value="Genomic_DNA"/>
</dbReference>
<dbReference type="Pfam" id="PF20152">
    <property type="entry name" value="DUF6534"/>
    <property type="match status" value="1"/>
</dbReference>
<dbReference type="Proteomes" id="UP000623467">
    <property type="component" value="Unassembled WGS sequence"/>
</dbReference>